<accession>A0A699YHX5</accession>
<proteinExistence type="predicted"/>
<dbReference type="Proteomes" id="UP000485058">
    <property type="component" value="Unassembled WGS sequence"/>
</dbReference>
<protein>
    <submittedName>
        <fullName evidence="2">Uncharacterized protein</fullName>
    </submittedName>
</protein>
<feature type="region of interest" description="Disordered" evidence="1">
    <location>
        <begin position="122"/>
        <end position="155"/>
    </location>
</feature>
<dbReference type="EMBL" id="BLLF01000041">
    <property type="protein sequence ID" value="GFH06484.1"/>
    <property type="molecule type" value="Genomic_DNA"/>
</dbReference>
<feature type="non-terminal residue" evidence="2">
    <location>
        <position position="155"/>
    </location>
</feature>
<evidence type="ECO:0000313" key="3">
    <source>
        <dbReference type="Proteomes" id="UP000485058"/>
    </source>
</evidence>
<sequence length="155" mass="17247">LPTPCWDILSFGWAKGDCRRYLRRRNKLCSVDPFEHYVGHITDRDCRRRAQSQPQRALDIIRGGTAQLWEAQHRAGSSVLGAAAARPCVYCTAAWAAHCSRELRQLQRCCCAGESLDMGEGDSLGRTLTAGKSDRAGRPRSCSDAPRPGMLCPWR</sequence>
<reference evidence="2 3" key="1">
    <citation type="submission" date="2020-02" db="EMBL/GenBank/DDBJ databases">
        <title>Draft genome sequence of Haematococcus lacustris strain NIES-144.</title>
        <authorList>
            <person name="Morimoto D."/>
            <person name="Nakagawa S."/>
            <person name="Yoshida T."/>
            <person name="Sawayama S."/>
        </authorList>
    </citation>
    <scope>NUCLEOTIDE SEQUENCE [LARGE SCALE GENOMIC DNA]</scope>
    <source>
        <strain evidence="2 3">NIES-144</strain>
    </source>
</reference>
<keyword evidence="3" id="KW-1185">Reference proteome</keyword>
<name>A0A699YHX5_HAELA</name>
<dbReference type="AlphaFoldDB" id="A0A699YHX5"/>
<feature type="non-terminal residue" evidence="2">
    <location>
        <position position="1"/>
    </location>
</feature>
<evidence type="ECO:0000256" key="1">
    <source>
        <dbReference type="SAM" id="MobiDB-lite"/>
    </source>
</evidence>
<evidence type="ECO:0000313" key="2">
    <source>
        <dbReference type="EMBL" id="GFH06484.1"/>
    </source>
</evidence>
<organism evidence="2 3">
    <name type="scientific">Haematococcus lacustris</name>
    <name type="common">Green alga</name>
    <name type="synonym">Haematococcus pluvialis</name>
    <dbReference type="NCBI Taxonomy" id="44745"/>
    <lineage>
        <taxon>Eukaryota</taxon>
        <taxon>Viridiplantae</taxon>
        <taxon>Chlorophyta</taxon>
        <taxon>core chlorophytes</taxon>
        <taxon>Chlorophyceae</taxon>
        <taxon>CS clade</taxon>
        <taxon>Chlamydomonadales</taxon>
        <taxon>Haematococcaceae</taxon>
        <taxon>Haematococcus</taxon>
    </lineage>
</organism>
<comment type="caution">
    <text evidence="2">The sequence shown here is derived from an EMBL/GenBank/DDBJ whole genome shotgun (WGS) entry which is preliminary data.</text>
</comment>
<gene>
    <name evidence="2" type="ORF">HaLaN_01127</name>
</gene>